<dbReference type="Gene3D" id="1.10.510.10">
    <property type="entry name" value="Transferase(Phosphotransferase) domain 1"/>
    <property type="match status" value="1"/>
</dbReference>
<dbReference type="EMBL" id="LLXH01000782">
    <property type="protein sequence ID" value="PKC63027.1"/>
    <property type="molecule type" value="Genomic_DNA"/>
</dbReference>
<dbReference type="Proteomes" id="UP000232722">
    <property type="component" value="Unassembled WGS sequence"/>
</dbReference>
<gene>
    <name evidence="4" type="ORF">RhiirA1_247099</name>
    <name evidence="3" type="ORF">RhiirA5_218587</name>
</gene>
<comment type="caution">
    <text evidence="4">The sequence shown here is derived from an EMBL/GenBank/DDBJ whole genome shotgun (WGS) entry which is preliminary data.</text>
</comment>
<dbReference type="PROSITE" id="PS50011">
    <property type="entry name" value="PROTEIN_KINASE_DOM"/>
    <property type="match status" value="1"/>
</dbReference>
<feature type="compositionally biased region" description="Low complexity" evidence="1">
    <location>
        <begin position="174"/>
        <end position="193"/>
    </location>
</feature>
<dbReference type="Pfam" id="PF00069">
    <property type="entry name" value="Pkinase"/>
    <property type="match status" value="1"/>
</dbReference>
<evidence type="ECO:0000313" key="4">
    <source>
        <dbReference type="EMBL" id="PKC63027.1"/>
    </source>
</evidence>
<proteinExistence type="predicted"/>
<feature type="domain" description="Protein kinase" evidence="2">
    <location>
        <begin position="1"/>
        <end position="140"/>
    </location>
</feature>
<sequence length="193" mass="22183">MQSYDHHQQYSSGTHYSHQAYPQSQFTQFTQFTLGYTCPELLLCCDDDEKDSNNVIEVPAHLNQDIFSLGCILYFLYNNNKALYNTLEDLEESFSLEKGFEYKIRKDIEDDRAADLILKCVNKKPNGRPTIEEVLDDRYFKSNIERNHSINSRNSHDSIKSDNLSRNSRDSVKSESLNGSNGSNGSSSDNDER</sequence>
<dbReference type="GO" id="GO:0004672">
    <property type="term" value="F:protein kinase activity"/>
    <property type="evidence" value="ECO:0007669"/>
    <property type="project" value="InterPro"/>
</dbReference>
<reference evidence="3 6" key="1">
    <citation type="submission" date="2016-04" db="EMBL/GenBank/DDBJ databases">
        <title>Genome analyses suggest a sexual origin of heterokaryosis in a supposedly ancient asexual fungus.</title>
        <authorList>
            <person name="Ropars J."/>
            <person name="Sedzielewska K."/>
            <person name="Noel J."/>
            <person name="Charron P."/>
            <person name="Farinelli L."/>
            <person name="Marton T."/>
            <person name="Kruger M."/>
            <person name="Pelin A."/>
            <person name="Brachmann A."/>
            <person name="Corradi N."/>
        </authorList>
    </citation>
    <scope>NUCLEOTIDE SEQUENCE [LARGE SCALE GENOMIC DNA]</scope>
    <source>
        <strain evidence="3 6">A5</strain>
    </source>
</reference>
<dbReference type="PANTHER" id="PTHR24345">
    <property type="entry name" value="SERINE/THREONINE-PROTEIN KINASE PLK"/>
    <property type="match status" value="1"/>
</dbReference>
<dbReference type="InterPro" id="IPR011009">
    <property type="entry name" value="Kinase-like_dom_sf"/>
</dbReference>
<dbReference type="AlphaFoldDB" id="A0A2N0RI93"/>
<dbReference type="InterPro" id="IPR000719">
    <property type="entry name" value="Prot_kinase_dom"/>
</dbReference>
<reference evidence="4 5" key="3">
    <citation type="submission" date="2017-10" db="EMBL/GenBank/DDBJ databases">
        <title>Extensive intraspecific genome diversity in a model arbuscular mycorrhizal fungus.</title>
        <authorList>
            <person name="Chen E.C.H."/>
            <person name="Morin E."/>
            <person name="Baudet D."/>
            <person name="Noel J."/>
            <person name="Ndikumana S."/>
            <person name="Charron P."/>
            <person name="St-Onge C."/>
            <person name="Giorgi J."/>
            <person name="Grigoriev I.V."/>
            <person name="Roux C."/>
            <person name="Martin F.M."/>
            <person name="Corradi N."/>
        </authorList>
    </citation>
    <scope>NUCLEOTIDE SEQUENCE [LARGE SCALE GENOMIC DNA]</scope>
    <source>
        <strain evidence="4 5">A1</strain>
    </source>
</reference>
<reference evidence="3 6" key="2">
    <citation type="submission" date="2017-09" db="EMBL/GenBank/DDBJ databases">
        <title>Extensive intraspecific genome diversity in a model arbuscular mycorrhizal fungus.</title>
        <authorList>
            <person name="Chen E.C."/>
            <person name="Morin E."/>
            <person name="Beaudet D."/>
            <person name="Noel J."/>
            <person name="Ndikumana S."/>
            <person name="Charron P."/>
            <person name="St-Onge C."/>
            <person name="Giorgi J."/>
            <person name="Grigoriev I.V."/>
            <person name="Roux C."/>
            <person name="Martin F.M."/>
            <person name="Corradi N."/>
        </authorList>
    </citation>
    <scope>NUCLEOTIDE SEQUENCE [LARGE SCALE GENOMIC DNA]</scope>
    <source>
        <strain evidence="3 6">A5</strain>
    </source>
</reference>
<accession>A0A2N0RI93</accession>
<dbReference type="GO" id="GO:0005524">
    <property type="term" value="F:ATP binding"/>
    <property type="evidence" value="ECO:0007669"/>
    <property type="project" value="InterPro"/>
</dbReference>
<dbReference type="Proteomes" id="UP000232688">
    <property type="component" value="Unassembled WGS sequence"/>
</dbReference>
<dbReference type="VEuPathDB" id="FungiDB:RhiirA1_247099"/>
<evidence type="ECO:0000313" key="6">
    <source>
        <dbReference type="Proteomes" id="UP000232722"/>
    </source>
</evidence>
<organism evidence="4 5">
    <name type="scientific">Rhizophagus irregularis</name>
    <dbReference type="NCBI Taxonomy" id="588596"/>
    <lineage>
        <taxon>Eukaryota</taxon>
        <taxon>Fungi</taxon>
        <taxon>Fungi incertae sedis</taxon>
        <taxon>Mucoromycota</taxon>
        <taxon>Glomeromycotina</taxon>
        <taxon>Glomeromycetes</taxon>
        <taxon>Glomerales</taxon>
        <taxon>Glomeraceae</taxon>
        <taxon>Rhizophagus</taxon>
    </lineage>
</organism>
<dbReference type="VEuPathDB" id="FungiDB:RhiirFUN_007098"/>
<dbReference type="VEuPathDB" id="FungiDB:FUN_004954"/>
<feature type="region of interest" description="Disordered" evidence="1">
    <location>
        <begin position="147"/>
        <end position="193"/>
    </location>
</feature>
<dbReference type="SUPFAM" id="SSF56112">
    <property type="entry name" value="Protein kinase-like (PK-like)"/>
    <property type="match status" value="1"/>
</dbReference>
<dbReference type="EMBL" id="LLXJ01000838">
    <property type="protein sequence ID" value="PKC05768.1"/>
    <property type="molecule type" value="Genomic_DNA"/>
</dbReference>
<protein>
    <recommendedName>
        <fullName evidence="2">Protein kinase domain-containing protein</fullName>
    </recommendedName>
</protein>
<evidence type="ECO:0000313" key="3">
    <source>
        <dbReference type="EMBL" id="PKC05768.1"/>
    </source>
</evidence>
<reference evidence="4 5" key="4">
    <citation type="submission" date="2017-10" db="EMBL/GenBank/DDBJ databases">
        <title>Genome analyses suggest a sexual origin of heterokaryosis in a supposedly ancient asexual fungus.</title>
        <authorList>
            <person name="Corradi N."/>
            <person name="Sedzielewska K."/>
            <person name="Noel J."/>
            <person name="Charron P."/>
            <person name="Farinelli L."/>
            <person name="Marton T."/>
            <person name="Kruger M."/>
            <person name="Pelin A."/>
            <person name="Brachmann A."/>
            <person name="Corradi N."/>
        </authorList>
    </citation>
    <scope>NUCLEOTIDE SEQUENCE [LARGE SCALE GENOMIC DNA]</scope>
    <source>
        <strain evidence="4 5">A1</strain>
    </source>
</reference>
<evidence type="ECO:0000259" key="2">
    <source>
        <dbReference type="PROSITE" id="PS50011"/>
    </source>
</evidence>
<name>A0A2N0RI93_9GLOM</name>
<dbReference type="GO" id="GO:0005634">
    <property type="term" value="C:nucleus"/>
    <property type="evidence" value="ECO:0007669"/>
    <property type="project" value="TreeGrafter"/>
</dbReference>
<evidence type="ECO:0000256" key="1">
    <source>
        <dbReference type="SAM" id="MobiDB-lite"/>
    </source>
</evidence>
<feature type="compositionally biased region" description="Basic and acidic residues" evidence="1">
    <location>
        <begin position="147"/>
        <end position="160"/>
    </location>
</feature>
<evidence type="ECO:0000313" key="5">
    <source>
        <dbReference type="Proteomes" id="UP000232688"/>
    </source>
</evidence>